<dbReference type="VEuPathDB" id="FungiDB:FOXG_09944"/>
<evidence type="ECO:0000313" key="8">
    <source>
        <dbReference type="EMBL" id="RKL17574.1"/>
    </source>
</evidence>
<comment type="similarity">
    <text evidence="5">Belongs to the SAT4 family.</text>
</comment>
<feature type="transmembrane region" description="Helical" evidence="6">
    <location>
        <begin position="12"/>
        <end position="30"/>
    </location>
</feature>
<dbReference type="VEuPathDB" id="FungiDB:FOC1_g10005401"/>
<feature type="transmembrane region" description="Helical" evidence="6">
    <location>
        <begin position="42"/>
        <end position="68"/>
    </location>
</feature>
<dbReference type="PANTHER" id="PTHR33048:SF47">
    <property type="entry name" value="INTEGRAL MEMBRANE PROTEIN-RELATED"/>
    <property type="match status" value="1"/>
</dbReference>
<evidence type="ECO:0000313" key="9">
    <source>
        <dbReference type="Proteomes" id="UP000285860"/>
    </source>
</evidence>
<protein>
    <recommendedName>
        <fullName evidence="7">Rhodopsin domain-containing protein</fullName>
    </recommendedName>
</protein>
<feature type="transmembrane region" description="Helical" evidence="6">
    <location>
        <begin position="171"/>
        <end position="193"/>
    </location>
</feature>
<evidence type="ECO:0000256" key="4">
    <source>
        <dbReference type="ARBA" id="ARBA00023136"/>
    </source>
</evidence>
<feature type="transmembrane region" description="Helical" evidence="6">
    <location>
        <begin position="88"/>
        <end position="113"/>
    </location>
</feature>
<dbReference type="AlphaFoldDB" id="A0A420RKN0"/>
<evidence type="ECO:0000256" key="6">
    <source>
        <dbReference type="SAM" id="Phobius"/>
    </source>
</evidence>
<keyword evidence="3 6" id="KW-1133">Transmembrane helix</keyword>
<feature type="transmembrane region" description="Helical" evidence="6">
    <location>
        <begin position="125"/>
        <end position="147"/>
    </location>
</feature>
<dbReference type="Pfam" id="PF20684">
    <property type="entry name" value="Fung_rhodopsin"/>
    <property type="match status" value="1"/>
</dbReference>
<proteinExistence type="inferred from homology"/>
<accession>A0A420RKN0</accession>
<keyword evidence="4 6" id="KW-0472">Membrane</keyword>
<evidence type="ECO:0000256" key="5">
    <source>
        <dbReference type="ARBA" id="ARBA00038359"/>
    </source>
</evidence>
<dbReference type="VEuPathDB" id="FungiDB:FOIG_08689"/>
<dbReference type="PANTHER" id="PTHR33048">
    <property type="entry name" value="PTH11-LIKE INTEGRAL MEMBRANE PROTEIN (AFU_ORTHOLOGUE AFUA_5G11245)"/>
    <property type="match status" value="1"/>
</dbReference>
<dbReference type="Proteomes" id="UP000285860">
    <property type="component" value="Unassembled WGS sequence"/>
</dbReference>
<evidence type="ECO:0000256" key="2">
    <source>
        <dbReference type="ARBA" id="ARBA00022692"/>
    </source>
</evidence>
<evidence type="ECO:0000256" key="3">
    <source>
        <dbReference type="ARBA" id="ARBA00022989"/>
    </source>
</evidence>
<dbReference type="VEuPathDB" id="FungiDB:FOC4_g10009945"/>
<dbReference type="InterPro" id="IPR052337">
    <property type="entry name" value="SAT4-like"/>
</dbReference>
<comment type="caution">
    <text evidence="8">The sequence shown here is derived from an EMBL/GenBank/DDBJ whole genome shotgun (WGS) entry which is preliminary data.</text>
</comment>
<dbReference type="EMBL" id="MRCY01000015">
    <property type="protein sequence ID" value="RKL17574.1"/>
    <property type="molecule type" value="Genomic_DNA"/>
</dbReference>
<organism evidence="8 9">
    <name type="scientific">Fusarium oxysporum</name>
    <name type="common">Fusarium vascular wilt</name>
    <dbReference type="NCBI Taxonomy" id="5507"/>
    <lineage>
        <taxon>Eukaryota</taxon>
        <taxon>Fungi</taxon>
        <taxon>Dikarya</taxon>
        <taxon>Ascomycota</taxon>
        <taxon>Pezizomycotina</taxon>
        <taxon>Sordariomycetes</taxon>
        <taxon>Hypocreomycetidae</taxon>
        <taxon>Hypocreales</taxon>
        <taxon>Nectriaceae</taxon>
        <taxon>Fusarium</taxon>
        <taxon>Fusarium oxysporum species complex</taxon>
    </lineage>
</organism>
<comment type="subcellular location">
    <subcellularLocation>
        <location evidence="1">Membrane</location>
        <topology evidence="1">Multi-pass membrane protein</topology>
    </subcellularLocation>
</comment>
<dbReference type="GO" id="GO:0016020">
    <property type="term" value="C:membrane"/>
    <property type="evidence" value="ECO:0007669"/>
    <property type="project" value="UniProtKB-SubCell"/>
</dbReference>
<dbReference type="VEuPathDB" id="FungiDB:FOZG_14214"/>
<name>A0A420RKN0_FUSOX</name>
<gene>
    <name evidence="8" type="ORF">BFJ68_g4452</name>
</gene>
<feature type="domain" description="Rhodopsin" evidence="7">
    <location>
        <begin position="26"/>
        <end position="218"/>
    </location>
</feature>
<reference evidence="8 9" key="1">
    <citation type="journal article" date="2018" name="Sci. Rep.">
        <title>Characterisation of pathogen-specific regions and novel effector candidates in Fusarium oxysporum f. sp. cepae.</title>
        <authorList>
            <person name="Armitage A.D."/>
            <person name="Taylor A."/>
            <person name="Sobczyk M.K."/>
            <person name="Baxter L."/>
            <person name="Greenfield B.P."/>
            <person name="Bates H.J."/>
            <person name="Wilson F."/>
            <person name="Jackson A.C."/>
            <person name="Ott S."/>
            <person name="Harrison R.J."/>
            <person name="Clarkson J.P."/>
        </authorList>
    </citation>
    <scope>NUCLEOTIDE SEQUENCE [LARGE SCALE GENOMIC DNA]</scope>
    <source>
        <strain evidence="8 9">Fo_A28</strain>
    </source>
</reference>
<keyword evidence="2 6" id="KW-0812">Transmembrane</keyword>
<sequence length="243" mass="27208">MEADYRPNVYASIFITLPLAALVLVLRLLARRTTRAGYGIDDWLAVVAFIGALAYSIDNLVFLFGFGLGRPLKDGPSHLTEEERLERSYLLIWLSSLTYTIGIGFAKFAILTFYWRLFKYSSSRIAIQAVLVLCVTWFIVRILLLTLSCMPTSAYWDLARRATHCHVTSNIYFFSTGLTHTVLDVVILVLPLIEVIKMHLPLGQKLAVMALFGFGALCVPRGDTSFPGLTCQQCLCFVDSCHP</sequence>
<evidence type="ECO:0000259" key="7">
    <source>
        <dbReference type="Pfam" id="PF20684"/>
    </source>
</evidence>
<dbReference type="VEuPathDB" id="FungiDB:FOMG_15336"/>
<evidence type="ECO:0000256" key="1">
    <source>
        <dbReference type="ARBA" id="ARBA00004141"/>
    </source>
</evidence>
<dbReference type="InterPro" id="IPR049326">
    <property type="entry name" value="Rhodopsin_dom_fungi"/>
</dbReference>